<name>A0A9P6CYV8_9AGAR</name>
<accession>A0A9P6CYV8</accession>
<feature type="compositionally biased region" description="Pro residues" evidence="1">
    <location>
        <begin position="410"/>
        <end position="419"/>
    </location>
</feature>
<evidence type="ECO:0000313" key="2">
    <source>
        <dbReference type="EMBL" id="KAF9477008.1"/>
    </source>
</evidence>
<protein>
    <submittedName>
        <fullName evidence="2">Uncharacterized protein</fullName>
    </submittedName>
</protein>
<feature type="compositionally biased region" description="Low complexity" evidence="1">
    <location>
        <begin position="395"/>
        <end position="409"/>
    </location>
</feature>
<proteinExistence type="predicted"/>
<evidence type="ECO:0000313" key="3">
    <source>
        <dbReference type="Proteomes" id="UP000807469"/>
    </source>
</evidence>
<dbReference type="EMBL" id="MU155274">
    <property type="protein sequence ID" value="KAF9477008.1"/>
    <property type="molecule type" value="Genomic_DNA"/>
</dbReference>
<comment type="caution">
    <text evidence="2">The sequence shown here is derived from an EMBL/GenBank/DDBJ whole genome shotgun (WGS) entry which is preliminary data.</text>
</comment>
<sequence>MPKAGVIATANRLETFPTVQNALKNVGNRQELAFLKTSAATSIEILRTIQNMEDNVDDNLANFALDACGLVYLIIHQCSQHVDRAEAIARNQQDAVELERTLNDAYSFAQKKAGRKLRQRFNPIKMHDDKQKTVTYRASFRQWMLKFGSGAQGTIHDTLQVVIDSKISDAEQRELAARQATLHASTLESIDRITSDMGNIHLTNDDRSHNTMTMPDPIPNPSPPMITISDAPSPSRASNSSPPVSMPEAGPGWKTERHPEQSQWRKSLEDFKNLPPASPDDELPRSHSPLSHQYPTPANQQRNTLPSPSFQRYTDADLLEGLRQRYPHYTDDQLHDLLIAGKEQLQEEAEEKKRRSSPQPRRNGDNNRTPSRPSSSQNESSFRRPPLHPHGTPDSTPSPSFSYGSASPSTTPPTTPPMYPNGIGFHNIAYSGISLGGGPVHVRNENVGNTTTTYNINSGNNNSKVYYAK</sequence>
<feature type="compositionally biased region" description="Low complexity" evidence="1">
    <location>
        <begin position="370"/>
        <end position="384"/>
    </location>
</feature>
<organism evidence="2 3">
    <name type="scientific">Pholiota conissans</name>
    <dbReference type="NCBI Taxonomy" id="109636"/>
    <lineage>
        <taxon>Eukaryota</taxon>
        <taxon>Fungi</taxon>
        <taxon>Dikarya</taxon>
        <taxon>Basidiomycota</taxon>
        <taxon>Agaricomycotina</taxon>
        <taxon>Agaricomycetes</taxon>
        <taxon>Agaricomycetidae</taxon>
        <taxon>Agaricales</taxon>
        <taxon>Agaricineae</taxon>
        <taxon>Strophariaceae</taxon>
        <taxon>Pholiota</taxon>
    </lineage>
</organism>
<dbReference type="OrthoDB" id="3069009at2759"/>
<evidence type="ECO:0000256" key="1">
    <source>
        <dbReference type="SAM" id="MobiDB-lite"/>
    </source>
</evidence>
<gene>
    <name evidence="2" type="ORF">BDN70DRAFT_934551</name>
</gene>
<dbReference type="AlphaFoldDB" id="A0A9P6CYV8"/>
<feature type="compositionally biased region" description="Polar residues" evidence="1">
    <location>
        <begin position="288"/>
        <end position="310"/>
    </location>
</feature>
<dbReference type="Proteomes" id="UP000807469">
    <property type="component" value="Unassembled WGS sequence"/>
</dbReference>
<keyword evidence="3" id="KW-1185">Reference proteome</keyword>
<feature type="region of interest" description="Disordered" evidence="1">
    <location>
        <begin position="345"/>
        <end position="420"/>
    </location>
</feature>
<feature type="compositionally biased region" description="Low complexity" evidence="1">
    <location>
        <begin position="225"/>
        <end position="243"/>
    </location>
</feature>
<reference evidence="2" key="1">
    <citation type="submission" date="2020-11" db="EMBL/GenBank/DDBJ databases">
        <authorList>
            <consortium name="DOE Joint Genome Institute"/>
            <person name="Ahrendt S."/>
            <person name="Riley R."/>
            <person name="Andreopoulos W."/>
            <person name="Labutti K."/>
            <person name="Pangilinan J."/>
            <person name="Ruiz-Duenas F.J."/>
            <person name="Barrasa J.M."/>
            <person name="Sanchez-Garcia M."/>
            <person name="Camarero S."/>
            <person name="Miyauchi S."/>
            <person name="Serrano A."/>
            <person name="Linde D."/>
            <person name="Babiker R."/>
            <person name="Drula E."/>
            <person name="Ayuso-Fernandez I."/>
            <person name="Pacheco R."/>
            <person name="Padilla G."/>
            <person name="Ferreira P."/>
            <person name="Barriuso J."/>
            <person name="Kellner H."/>
            <person name="Castanera R."/>
            <person name="Alfaro M."/>
            <person name="Ramirez L."/>
            <person name="Pisabarro A.G."/>
            <person name="Kuo A."/>
            <person name="Tritt A."/>
            <person name="Lipzen A."/>
            <person name="He G."/>
            <person name="Yan M."/>
            <person name="Ng V."/>
            <person name="Cullen D."/>
            <person name="Martin F."/>
            <person name="Rosso M.-N."/>
            <person name="Henrissat B."/>
            <person name="Hibbett D."/>
            <person name="Martinez A.T."/>
            <person name="Grigoriev I.V."/>
        </authorList>
    </citation>
    <scope>NUCLEOTIDE SEQUENCE</scope>
    <source>
        <strain evidence="2">CIRM-BRFM 674</strain>
    </source>
</reference>
<feature type="region of interest" description="Disordered" evidence="1">
    <location>
        <begin position="204"/>
        <end position="310"/>
    </location>
</feature>